<organism evidence="4 5">
    <name type="scientific">Porphyridium purpureum</name>
    <name type="common">Red alga</name>
    <name type="synonym">Porphyridium cruentum</name>
    <dbReference type="NCBI Taxonomy" id="35688"/>
    <lineage>
        <taxon>Eukaryota</taxon>
        <taxon>Rhodophyta</taxon>
        <taxon>Bangiophyceae</taxon>
        <taxon>Porphyridiales</taxon>
        <taxon>Porphyridiaceae</taxon>
        <taxon>Porphyridium</taxon>
    </lineage>
</organism>
<dbReference type="InterPro" id="IPR036875">
    <property type="entry name" value="Znf_CCHC_sf"/>
</dbReference>
<comment type="caution">
    <text evidence="4">The sequence shown here is derived from an EMBL/GenBank/DDBJ whole genome shotgun (WGS) entry which is preliminary data.</text>
</comment>
<feature type="region of interest" description="Disordered" evidence="2">
    <location>
        <begin position="174"/>
        <end position="204"/>
    </location>
</feature>
<dbReference type="AlphaFoldDB" id="A0A5J4Z3P6"/>
<dbReference type="SMART" id="SM00343">
    <property type="entry name" value="ZnF_C2HC"/>
    <property type="match status" value="5"/>
</dbReference>
<evidence type="ECO:0000256" key="1">
    <source>
        <dbReference type="PROSITE-ProRule" id="PRU00047"/>
    </source>
</evidence>
<dbReference type="GO" id="GO:0003676">
    <property type="term" value="F:nucleic acid binding"/>
    <property type="evidence" value="ECO:0007669"/>
    <property type="project" value="InterPro"/>
</dbReference>
<feature type="domain" description="CCHC-type" evidence="3">
    <location>
        <begin position="244"/>
        <end position="259"/>
    </location>
</feature>
<dbReference type="GO" id="GO:0008270">
    <property type="term" value="F:zinc ion binding"/>
    <property type="evidence" value="ECO:0007669"/>
    <property type="project" value="UniProtKB-KW"/>
</dbReference>
<gene>
    <name evidence="4" type="ORF">FVE85_6046</name>
</gene>
<feature type="compositionally biased region" description="Polar residues" evidence="2">
    <location>
        <begin position="21"/>
        <end position="32"/>
    </location>
</feature>
<evidence type="ECO:0000313" key="5">
    <source>
        <dbReference type="Proteomes" id="UP000324585"/>
    </source>
</evidence>
<dbReference type="InterPro" id="IPR001878">
    <property type="entry name" value="Znf_CCHC"/>
</dbReference>
<feature type="compositionally biased region" description="Low complexity" evidence="2">
    <location>
        <begin position="460"/>
        <end position="471"/>
    </location>
</feature>
<protein>
    <submittedName>
        <fullName evidence="4">Cellular nucleic acid-binding protein-like</fullName>
    </submittedName>
</protein>
<reference evidence="5" key="1">
    <citation type="journal article" date="2019" name="Nat. Commun.">
        <title>Expansion of phycobilisome linker gene families in mesophilic red algae.</title>
        <authorList>
            <person name="Lee J."/>
            <person name="Kim D."/>
            <person name="Bhattacharya D."/>
            <person name="Yoon H.S."/>
        </authorList>
    </citation>
    <scope>NUCLEOTIDE SEQUENCE [LARGE SCALE GENOMIC DNA]</scope>
    <source>
        <strain evidence="5">CCMP 1328</strain>
    </source>
</reference>
<name>A0A5J4Z3P6_PORPP</name>
<keyword evidence="1" id="KW-0479">Metal-binding</keyword>
<accession>A0A5J4Z3P6</accession>
<dbReference type="OrthoDB" id="427960at2759"/>
<keyword evidence="1" id="KW-0863">Zinc-finger</keyword>
<proteinExistence type="predicted"/>
<keyword evidence="1" id="KW-0862">Zinc</keyword>
<feature type="compositionally biased region" description="Acidic residues" evidence="2">
    <location>
        <begin position="181"/>
        <end position="191"/>
    </location>
</feature>
<feature type="region of interest" description="Disordered" evidence="2">
    <location>
        <begin position="455"/>
        <end position="549"/>
    </location>
</feature>
<evidence type="ECO:0000313" key="4">
    <source>
        <dbReference type="EMBL" id="KAA8498461.1"/>
    </source>
</evidence>
<keyword evidence="5" id="KW-1185">Reference proteome</keyword>
<evidence type="ECO:0000259" key="3">
    <source>
        <dbReference type="PROSITE" id="PS50158"/>
    </source>
</evidence>
<dbReference type="PANTHER" id="PTHR46978">
    <property type="entry name" value="ZINC KNUCKLE (CCHC-TYPE) FAMILY PROTEIN"/>
    <property type="match status" value="1"/>
</dbReference>
<feature type="region of interest" description="Disordered" evidence="2">
    <location>
        <begin position="1"/>
        <end position="127"/>
    </location>
</feature>
<dbReference type="SUPFAM" id="SSF57756">
    <property type="entry name" value="Retrovirus zinc finger-like domains"/>
    <property type="match status" value="1"/>
</dbReference>
<evidence type="ECO:0000256" key="2">
    <source>
        <dbReference type="SAM" id="MobiDB-lite"/>
    </source>
</evidence>
<dbReference type="Proteomes" id="UP000324585">
    <property type="component" value="Unassembled WGS sequence"/>
</dbReference>
<dbReference type="EMBL" id="VRMN01000001">
    <property type="protein sequence ID" value="KAA8498461.1"/>
    <property type="molecule type" value="Genomic_DNA"/>
</dbReference>
<dbReference type="Gene3D" id="4.10.60.10">
    <property type="entry name" value="Zinc finger, CCHC-type"/>
    <property type="match status" value="2"/>
</dbReference>
<feature type="compositionally biased region" description="Polar residues" evidence="2">
    <location>
        <begin position="65"/>
        <end position="74"/>
    </location>
</feature>
<sequence length="549" mass="59340">MRKGPVDGAFYMLGTNKARAKSSTSPRETQPRSGGPSLELDENGEEPLSMMPADGEAGLSDHSRSANSAKTVATSGEEHHGDQSSRSSSSTSTGDSSRGRSSASSAAEHDEGESESEIDAPRAREHAKRASLRAVPLALMGVEDVKKLVVEKSTALLSSMFAIDRAAGGMLGAAVASNEASDSDDEEEEQEAPDKDENHAKKRKRKLHKRYFEEDVCENCGMTGHSEWDCVEPRLDKDIVRYGCVSCGVQGHKGLDCPKSIRCARCHRLGHLARMCTLDGPPRLRAFKKYEYLRKCFVCGEEDHLLCLTRGSVDEVGRSPACPNCGESTHALERCPYRRADEVDNMILARSKPTPFELALERCDLARASRMAPEGSTAHQQKLKNLVNYLKGRESLPNEFVGGPVQNGWSNAINQLKGMPAGAPQNHVIFGPGGYPQPVLSHGNFMAPAMMQRMAGRSNTTTPQTTRPDATVSQPRLAGRSHPTPGLSQLPDLRAKINAQAAPTASSQIEGTMSVVSAPRTLSSELGQRMGQPNALSKKRKKGRAVDKD</sequence>
<feature type="compositionally biased region" description="Polar residues" evidence="2">
    <location>
        <begin position="501"/>
        <end position="526"/>
    </location>
</feature>
<dbReference type="PROSITE" id="PS50158">
    <property type="entry name" value="ZF_CCHC"/>
    <property type="match status" value="1"/>
</dbReference>
<feature type="compositionally biased region" description="Low complexity" evidence="2">
    <location>
        <begin position="84"/>
        <end position="106"/>
    </location>
</feature>
<dbReference type="PANTHER" id="PTHR46978:SF1">
    <property type="entry name" value="ZINC KNUCKLE (CCHC-TYPE) FAMILY PROTEIN"/>
    <property type="match status" value="1"/>
</dbReference>